<dbReference type="Proteomes" id="UP000017396">
    <property type="component" value="Chromosome"/>
</dbReference>
<name>U5QBQ0_GLOK1</name>
<evidence type="ECO:0000313" key="1">
    <source>
        <dbReference type="EMBL" id="AGY56286.1"/>
    </source>
</evidence>
<keyword evidence="2" id="KW-1185">Reference proteome</keyword>
<reference evidence="1 2" key="1">
    <citation type="journal article" date="2013" name="PLoS ONE">
        <title>Cultivation and Complete Genome Sequencing of Gloeobacter kilaueensis sp. nov., from a Lava Cave in Kilauea Caldera, Hawai'i.</title>
        <authorList>
            <person name="Saw J.H."/>
            <person name="Schatz M."/>
            <person name="Brown M.V."/>
            <person name="Kunkel D.D."/>
            <person name="Foster J.S."/>
            <person name="Shick H."/>
            <person name="Christensen S."/>
            <person name="Hou S."/>
            <person name="Wan X."/>
            <person name="Donachie S.P."/>
        </authorList>
    </citation>
    <scope>NUCLEOTIDE SEQUENCE [LARGE SCALE GENOMIC DNA]</scope>
    <source>
        <strain evidence="2">JS</strain>
    </source>
</reference>
<proteinExistence type="predicted"/>
<dbReference type="EMBL" id="CP003587">
    <property type="protein sequence ID" value="AGY56286.1"/>
    <property type="molecule type" value="Genomic_DNA"/>
</dbReference>
<protein>
    <submittedName>
        <fullName evidence="1">Uncharacterized protein</fullName>
    </submittedName>
</protein>
<dbReference type="HOGENOM" id="CLU_3007862_0_0_3"/>
<evidence type="ECO:0000313" key="2">
    <source>
        <dbReference type="Proteomes" id="UP000017396"/>
    </source>
</evidence>
<accession>U5QBQ0</accession>
<dbReference type="STRING" id="1183438.GKIL_0039"/>
<dbReference type="KEGG" id="glj:GKIL_0039"/>
<sequence length="56" mass="6170">MKSISPKTGRNISLVTAVTMSRMLLPISTMSRNIQLAMMAYSSPMLQRLITLEAAL</sequence>
<dbReference type="AlphaFoldDB" id="U5QBQ0"/>
<gene>
    <name evidence="1" type="ORF">GKIL_0039</name>
</gene>
<organism evidence="1 2">
    <name type="scientific">Gloeobacter kilaueensis (strain ATCC BAA-2537 / CCAP 1431/1 / ULC 316 / JS1)</name>
    <dbReference type="NCBI Taxonomy" id="1183438"/>
    <lineage>
        <taxon>Bacteria</taxon>
        <taxon>Bacillati</taxon>
        <taxon>Cyanobacteriota</taxon>
        <taxon>Cyanophyceae</taxon>
        <taxon>Gloeobacterales</taxon>
        <taxon>Gloeobacteraceae</taxon>
        <taxon>Gloeobacter</taxon>
    </lineage>
</organism>